<name>A0ABR1SWM2_9PEZI</name>
<sequence>MANVLPPGLHLPPWINPFGPGNNCNLDICPIEITVYGYRPSLAANFTFLSLYLISAAIHLYLGIRWKTWFFMHCMLVGALNATIGYAARIALYYHPFNFTAFIIQIICITSGPVYYSAAIYVTLADAYVVTTCPKRSDDLTSNLDPILLALRVAPAAAPLLLDLHQLRCGLPPLSGGGGALSTVSAASIGSDALNQAGVDMALAGLSMQVAVMLVFCGLFADYLIRYFRAGRTEKFGRRARLFFGFMALAVLLILIRCAYRLFELREGYTGESIRNESAFIALEGCMVISAVYCLMISHPGFVFKGENKRPSTGGSVAESYALQNVA</sequence>
<dbReference type="PANTHER" id="PTHR31465">
    <property type="entry name" value="PROTEIN RTA1-RELATED"/>
    <property type="match status" value="1"/>
</dbReference>
<dbReference type="EMBL" id="JAQQWK010000006">
    <property type="protein sequence ID" value="KAK8038716.1"/>
    <property type="molecule type" value="Genomic_DNA"/>
</dbReference>
<keyword evidence="7" id="KW-1185">Reference proteome</keyword>
<keyword evidence="3 5" id="KW-1133">Transmembrane helix</keyword>
<feature type="transmembrane region" description="Helical" evidence="5">
    <location>
        <begin position="99"/>
        <end position="122"/>
    </location>
</feature>
<evidence type="ECO:0000256" key="2">
    <source>
        <dbReference type="ARBA" id="ARBA00022692"/>
    </source>
</evidence>
<gene>
    <name evidence="6" type="ORF">PG993_007127</name>
</gene>
<feature type="transmembrane region" description="Helical" evidence="5">
    <location>
        <begin position="242"/>
        <end position="263"/>
    </location>
</feature>
<evidence type="ECO:0000256" key="5">
    <source>
        <dbReference type="SAM" id="Phobius"/>
    </source>
</evidence>
<proteinExistence type="predicted"/>
<reference evidence="6 7" key="1">
    <citation type="submission" date="2023-01" db="EMBL/GenBank/DDBJ databases">
        <title>Analysis of 21 Apiospora genomes using comparative genomics revels a genus with tremendous synthesis potential of carbohydrate active enzymes and secondary metabolites.</title>
        <authorList>
            <person name="Sorensen T."/>
        </authorList>
    </citation>
    <scope>NUCLEOTIDE SEQUENCE [LARGE SCALE GENOMIC DNA]</scope>
    <source>
        <strain evidence="6 7">CBS 33761</strain>
    </source>
</reference>
<evidence type="ECO:0000256" key="1">
    <source>
        <dbReference type="ARBA" id="ARBA00004141"/>
    </source>
</evidence>
<dbReference type="Pfam" id="PF04479">
    <property type="entry name" value="RTA1"/>
    <property type="match status" value="2"/>
</dbReference>
<feature type="transmembrane region" description="Helical" evidence="5">
    <location>
        <begin position="201"/>
        <end position="221"/>
    </location>
</feature>
<evidence type="ECO:0000313" key="7">
    <source>
        <dbReference type="Proteomes" id="UP001444661"/>
    </source>
</evidence>
<dbReference type="Proteomes" id="UP001444661">
    <property type="component" value="Unassembled WGS sequence"/>
</dbReference>
<comment type="caution">
    <text evidence="6">The sequence shown here is derived from an EMBL/GenBank/DDBJ whole genome shotgun (WGS) entry which is preliminary data.</text>
</comment>
<comment type="subcellular location">
    <subcellularLocation>
        <location evidence="1">Membrane</location>
        <topology evidence="1">Multi-pass membrane protein</topology>
    </subcellularLocation>
</comment>
<evidence type="ECO:0008006" key="8">
    <source>
        <dbReference type="Google" id="ProtNLM"/>
    </source>
</evidence>
<organism evidence="6 7">
    <name type="scientific">Apiospora rasikravindrae</name>
    <dbReference type="NCBI Taxonomy" id="990691"/>
    <lineage>
        <taxon>Eukaryota</taxon>
        <taxon>Fungi</taxon>
        <taxon>Dikarya</taxon>
        <taxon>Ascomycota</taxon>
        <taxon>Pezizomycotina</taxon>
        <taxon>Sordariomycetes</taxon>
        <taxon>Xylariomycetidae</taxon>
        <taxon>Amphisphaeriales</taxon>
        <taxon>Apiosporaceae</taxon>
        <taxon>Apiospora</taxon>
    </lineage>
</organism>
<evidence type="ECO:0000256" key="3">
    <source>
        <dbReference type="ARBA" id="ARBA00022989"/>
    </source>
</evidence>
<keyword evidence="4 5" id="KW-0472">Membrane</keyword>
<dbReference type="PANTHER" id="PTHR31465:SF9">
    <property type="entry name" value="SPHINGOID LONG-CHAIN BASE TRANSPORTER RSB1"/>
    <property type="match status" value="1"/>
</dbReference>
<feature type="transmembrane region" description="Helical" evidence="5">
    <location>
        <begin position="70"/>
        <end position="92"/>
    </location>
</feature>
<feature type="transmembrane region" description="Helical" evidence="5">
    <location>
        <begin position="42"/>
        <end position="64"/>
    </location>
</feature>
<protein>
    <recommendedName>
        <fullName evidence="8">Parasitic phase-specific protein PSP-1</fullName>
    </recommendedName>
</protein>
<keyword evidence="2 5" id="KW-0812">Transmembrane</keyword>
<accession>A0ABR1SWM2</accession>
<feature type="transmembrane region" description="Helical" evidence="5">
    <location>
        <begin position="279"/>
        <end position="304"/>
    </location>
</feature>
<evidence type="ECO:0000313" key="6">
    <source>
        <dbReference type="EMBL" id="KAK8038716.1"/>
    </source>
</evidence>
<dbReference type="InterPro" id="IPR007568">
    <property type="entry name" value="RTA1"/>
</dbReference>
<evidence type="ECO:0000256" key="4">
    <source>
        <dbReference type="ARBA" id="ARBA00023136"/>
    </source>
</evidence>